<accession>A0AA35XAY7</accession>
<dbReference type="EMBL" id="CASHTH010003379">
    <property type="protein sequence ID" value="CAI8044157.1"/>
    <property type="molecule type" value="Genomic_DNA"/>
</dbReference>
<dbReference type="PANTHER" id="PTHR33958">
    <property type="entry name" value="PROTEIN C8ORF37"/>
    <property type="match status" value="1"/>
</dbReference>
<dbReference type="InterPro" id="IPR029239">
    <property type="entry name" value="CFAP418"/>
</dbReference>
<name>A0AA35XAY7_GEOBA</name>
<evidence type="ECO:0000313" key="7">
    <source>
        <dbReference type="EMBL" id="CAI8044157.1"/>
    </source>
</evidence>
<reference evidence="7" key="1">
    <citation type="submission" date="2023-03" db="EMBL/GenBank/DDBJ databases">
        <authorList>
            <person name="Steffen K."/>
            <person name="Cardenas P."/>
        </authorList>
    </citation>
    <scope>NUCLEOTIDE SEQUENCE</scope>
</reference>
<evidence type="ECO:0000313" key="8">
    <source>
        <dbReference type="Proteomes" id="UP001174909"/>
    </source>
</evidence>
<evidence type="ECO:0000256" key="5">
    <source>
        <dbReference type="ARBA" id="ARBA00026215"/>
    </source>
</evidence>
<protein>
    <recommendedName>
        <fullName evidence="5">Cilia- and flagella-associated protein 418</fullName>
    </recommendedName>
</protein>
<keyword evidence="8" id="KW-1185">Reference proteome</keyword>
<feature type="compositionally biased region" description="Low complexity" evidence="6">
    <location>
        <begin position="19"/>
        <end position="31"/>
    </location>
</feature>
<gene>
    <name evidence="7" type="ORF">GBAR_LOCUS24524</name>
</gene>
<evidence type="ECO:0000256" key="3">
    <source>
        <dbReference type="ARBA" id="ARBA00022490"/>
    </source>
</evidence>
<proteinExistence type="predicted"/>
<organism evidence="7 8">
    <name type="scientific">Geodia barretti</name>
    <name type="common">Barrett's horny sponge</name>
    <dbReference type="NCBI Taxonomy" id="519541"/>
    <lineage>
        <taxon>Eukaryota</taxon>
        <taxon>Metazoa</taxon>
        <taxon>Porifera</taxon>
        <taxon>Demospongiae</taxon>
        <taxon>Heteroscleromorpha</taxon>
        <taxon>Tetractinellida</taxon>
        <taxon>Astrophorina</taxon>
        <taxon>Geodiidae</taxon>
        <taxon>Geodia</taxon>
    </lineage>
</organism>
<dbReference type="Pfam" id="PF14996">
    <property type="entry name" value="RMP"/>
    <property type="match status" value="1"/>
</dbReference>
<comment type="caution">
    <text evidence="7">The sequence shown here is derived from an EMBL/GenBank/DDBJ whole genome shotgun (WGS) entry which is preliminary data.</text>
</comment>
<sequence>MADDGITELLDEVERKYCSPKTTPTPSTTRVVSKETVSKASHHHGNRKPRAAASATSCRTPTTTVKISNDVIKNDIITGEEEEEEEDLDKIISEIIKEPGAPPGNKRGSGKRIESTMSIPSPPDERCFPVMVAGVSTPPGLSDSITRRACDRLRCTSCDFQVISFDHSTWHSRSDYLFFRNNMPDRDMLRKNLVSRKGWRAYACQCSWRS</sequence>
<feature type="region of interest" description="Disordered" evidence="6">
    <location>
        <begin position="97"/>
        <end position="120"/>
    </location>
</feature>
<dbReference type="AlphaFoldDB" id="A0AA35XAY7"/>
<evidence type="ECO:0000256" key="1">
    <source>
        <dbReference type="ARBA" id="ARBA00004437"/>
    </source>
</evidence>
<evidence type="ECO:0000256" key="2">
    <source>
        <dbReference type="ARBA" id="ARBA00004496"/>
    </source>
</evidence>
<dbReference type="GO" id="GO:0005829">
    <property type="term" value="C:cytosol"/>
    <property type="evidence" value="ECO:0007669"/>
    <property type="project" value="TreeGrafter"/>
</dbReference>
<evidence type="ECO:0000256" key="6">
    <source>
        <dbReference type="SAM" id="MobiDB-lite"/>
    </source>
</evidence>
<feature type="non-terminal residue" evidence="7">
    <location>
        <position position="210"/>
    </location>
</feature>
<feature type="region of interest" description="Disordered" evidence="6">
    <location>
        <begin position="17"/>
        <end position="60"/>
    </location>
</feature>
<dbReference type="Proteomes" id="UP001174909">
    <property type="component" value="Unassembled WGS sequence"/>
</dbReference>
<dbReference type="PANTHER" id="PTHR33958:SF1">
    <property type="entry name" value="CILIA- AND FLAGELLA-ASSOCIATED PROTEIN 418"/>
    <property type="match status" value="1"/>
</dbReference>
<evidence type="ECO:0000256" key="4">
    <source>
        <dbReference type="ARBA" id="ARBA00024819"/>
    </source>
</evidence>
<comment type="function">
    <text evidence="4">May be involved in photoreceptor outer segment disk morphogenesis.</text>
</comment>
<comment type="subcellular location">
    <subcellularLocation>
        <location evidence="2">Cytoplasm</location>
    </subcellularLocation>
    <subcellularLocation>
        <location evidence="1">Photoreceptor inner segment</location>
    </subcellularLocation>
</comment>
<feature type="compositionally biased region" description="Basic residues" evidence="6">
    <location>
        <begin position="40"/>
        <end position="50"/>
    </location>
</feature>
<keyword evidence="3" id="KW-0963">Cytoplasm</keyword>